<dbReference type="InterPro" id="IPR058649">
    <property type="entry name" value="CzcB_C"/>
</dbReference>
<evidence type="ECO:0000256" key="2">
    <source>
        <dbReference type="ARBA" id="ARBA00023054"/>
    </source>
</evidence>
<keyword evidence="3" id="KW-0812">Transmembrane</keyword>
<dbReference type="RefSeq" id="WP_105043893.1">
    <property type="nucleotide sequence ID" value="NZ_MQWA01000001.1"/>
</dbReference>
<reference evidence="5 6" key="1">
    <citation type="submission" date="2016-12" db="EMBL/GenBank/DDBJ databases">
        <title>Study of bacterial adaptation to deep sea.</title>
        <authorList>
            <person name="Song J."/>
            <person name="Yoshizawa S."/>
            <person name="Kogure K."/>
        </authorList>
    </citation>
    <scope>NUCLEOTIDE SEQUENCE [LARGE SCALE GENOMIC DNA]</scope>
    <source>
        <strain evidence="5 6">SAORIC-165</strain>
    </source>
</reference>
<protein>
    <recommendedName>
        <fullName evidence="4">CzcB-like C-terminal circularly permuted SH3-like domain-containing protein</fullName>
    </recommendedName>
</protein>
<dbReference type="OrthoDB" id="9778236at2"/>
<dbReference type="PANTHER" id="PTHR32347">
    <property type="entry name" value="EFFLUX SYSTEM COMPONENT YKNX-RELATED"/>
    <property type="match status" value="1"/>
</dbReference>
<keyword evidence="3" id="KW-1133">Transmembrane helix</keyword>
<comment type="caution">
    <text evidence="5">The sequence shown here is derived from an EMBL/GenBank/DDBJ whole genome shotgun (WGS) entry which is preliminary data.</text>
</comment>
<dbReference type="PANTHER" id="PTHR32347:SF23">
    <property type="entry name" value="BLL5650 PROTEIN"/>
    <property type="match status" value="1"/>
</dbReference>
<evidence type="ECO:0000256" key="1">
    <source>
        <dbReference type="ARBA" id="ARBA00004196"/>
    </source>
</evidence>
<feature type="domain" description="CzcB-like C-terminal circularly permuted SH3-like" evidence="4">
    <location>
        <begin position="393"/>
        <end position="448"/>
    </location>
</feature>
<dbReference type="GO" id="GO:0030313">
    <property type="term" value="C:cell envelope"/>
    <property type="evidence" value="ECO:0007669"/>
    <property type="project" value="UniProtKB-SubCell"/>
</dbReference>
<dbReference type="Gene3D" id="2.40.420.20">
    <property type="match status" value="1"/>
</dbReference>
<comment type="subcellular location">
    <subcellularLocation>
        <location evidence="1">Cell envelope</location>
    </subcellularLocation>
</comment>
<keyword evidence="6" id="KW-1185">Reference proteome</keyword>
<evidence type="ECO:0000313" key="5">
    <source>
        <dbReference type="EMBL" id="PQJ29390.1"/>
    </source>
</evidence>
<organism evidence="5 6">
    <name type="scientific">Rubritalea profundi</name>
    <dbReference type="NCBI Taxonomy" id="1658618"/>
    <lineage>
        <taxon>Bacteria</taxon>
        <taxon>Pseudomonadati</taxon>
        <taxon>Verrucomicrobiota</taxon>
        <taxon>Verrucomicrobiia</taxon>
        <taxon>Verrucomicrobiales</taxon>
        <taxon>Rubritaleaceae</taxon>
        <taxon>Rubritalea</taxon>
    </lineage>
</organism>
<evidence type="ECO:0000256" key="3">
    <source>
        <dbReference type="SAM" id="Phobius"/>
    </source>
</evidence>
<dbReference type="AlphaFoldDB" id="A0A2S7U484"/>
<keyword evidence="2" id="KW-0175">Coiled coil</keyword>
<evidence type="ECO:0000259" key="4">
    <source>
        <dbReference type="Pfam" id="PF25975"/>
    </source>
</evidence>
<gene>
    <name evidence="5" type="ORF">BSZ32_13445</name>
</gene>
<sequence length="464" mass="50753">MKKIVFTIKEGVKDNAASLLILVAVTIGFAVLSLLVIYPAYKSKGNGMASSKLSYTEMLRKSGKSIPVTSVAVTRQVIDYHIMGEGVCTSKPILVPIIPMSVVENVYVREGERVKAGQLLATLDSLKAKIKYESAKLAVSTAAAELERVRLGSAYVLAQERPEVEKISLSALENQLEFSTEKLERYESAFEKGVISRISLLESLKEHSDASESFFQAQLSMRMAEQGVEQSLKIAANALGDAQQALAHRVEELKSYKVYASTAGIVDRVLIHSGEYNQDSGKPGFLISSGLWFDAYFDQSDYGFIQKGLKSSITLESYPGRKWDSHIEMVKPIVSFNSGGPEISRPLRPRGSGSPEWAATFKVSIVFDEENTQDQVITGMTGFTRLKLQREALAVPRSAVLSLSAGSAVVYVVNGDDWSIREVSIGYAGGEQVEILDGLIQNEKVLIDGHINLKVNDKIAVDQE</sequence>
<feature type="transmembrane region" description="Helical" evidence="3">
    <location>
        <begin position="20"/>
        <end position="41"/>
    </location>
</feature>
<evidence type="ECO:0000313" key="6">
    <source>
        <dbReference type="Proteomes" id="UP000239907"/>
    </source>
</evidence>
<dbReference type="InterPro" id="IPR050465">
    <property type="entry name" value="UPF0194_transport"/>
</dbReference>
<dbReference type="Gene3D" id="1.10.287.470">
    <property type="entry name" value="Helix hairpin bin"/>
    <property type="match status" value="1"/>
</dbReference>
<keyword evidence="3" id="KW-0472">Membrane</keyword>
<accession>A0A2S7U484</accession>
<dbReference type="Pfam" id="PF25975">
    <property type="entry name" value="CzcB_C"/>
    <property type="match status" value="1"/>
</dbReference>
<dbReference type="EMBL" id="MQWA01000001">
    <property type="protein sequence ID" value="PQJ29390.1"/>
    <property type="molecule type" value="Genomic_DNA"/>
</dbReference>
<dbReference type="Gene3D" id="2.40.30.170">
    <property type="match status" value="1"/>
</dbReference>
<dbReference type="Gene3D" id="2.40.50.100">
    <property type="match status" value="1"/>
</dbReference>
<name>A0A2S7U484_9BACT</name>
<proteinExistence type="predicted"/>
<dbReference type="Proteomes" id="UP000239907">
    <property type="component" value="Unassembled WGS sequence"/>
</dbReference>